<dbReference type="Proteomes" id="UP000020681">
    <property type="component" value="Unassembled WGS sequence"/>
</dbReference>
<comment type="caution">
    <text evidence="1">The sequence shown here is derived from an EMBL/GenBank/DDBJ whole genome shotgun (WGS) entry which is preliminary data.</text>
</comment>
<organism evidence="1 2">
    <name type="scientific">Mycobacterium ulcerans str. Harvey</name>
    <dbReference type="NCBI Taxonomy" id="1299332"/>
    <lineage>
        <taxon>Bacteria</taxon>
        <taxon>Bacillati</taxon>
        <taxon>Actinomycetota</taxon>
        <taxon>Actinomycetes</taxon>
        <taxon>Mycobacteriales</taxon>
        <taxon>Mycobacteriaceae</taxon>
        <taxon>Mycobacterium</taxon>
        <taxon>Mycobacterium ulcerans group</taxon>
    </lineage>
</organism>
<evidence type="ECO:0000313" key="1">
    <source>
        <dbReference type="EMBL" id="EUA94262.1"/>
    </source>
</evidence>
<evidence type="ECO:0000313" key="2">
    <source>
        <dbReference type="Proteomes" id="UP000020681"/>
    </source>
</evidence>
<protein>
    <submittedName>
        <fullName evidence="1">Uncharacterized protein</fullName>
    </submittedName>
</protein>
<proteinExistence type="predicted"/>
<reference evidence="1 2" key="1">
    <citation type="submission" date="2014-01" db="EMBL/GenBank/DDBJ databases">
        <authorList>
            <person name="Dobos K."/>
            <person name="Lenaerts A."/>
            <person name="Ordway D."/>
            <person name="DeGroote M.A."/>
            <person name="Parker T."/>
            <person name="Sizemore C."/>
            <person name="Tallon L.J."/>
            <person name="Sadzewicz L.K."/>
            <person name="Sengamalay N."/>
            <person name="Fraser C.M."/>
            <person name="Hine E."/>
            <person name="Shefchek K.A."/>
            <person name="Das S.P."/>
            <person name="Tettelin H."/>
        </authorList>
    </citation>
    <scope>NUCLEOTIDE SEQUENCE [LARGE SCALE GENOMIC DNA]</scope>
    <source>
        <strain evidence="1 2">Harvey</strain>
    </source>
</reference>
<name>A0ABN0RAP5_MYCUL</name>
<gene>
    <name evidence="1" type="ORF">I551_8473</name>
</gene>
<keyword evidence="2" id="KW-1185">Reference proteome</keyword>
<sequence length="46" mass="5532">MTISQLDPAGYMDAFRRGLECNTDPTFGRWDWRLYSEEAWQRFARS</sequence>
<dbReference type="EMBL" id="JAOL01000005">
    <property type="protein sequence ID" value="EUA94262.1"/>
    <property type="molecule type" value="Genomic_DNA"/>
</dbReference>
<accession>A0ABN0RAP5</accession>